<dbReference type="OrthoDB" id="10651056at2759"/>
<dbReference type="AlphaFoldDB" id="A0A1R0GZX7"/>
<gene>
    <name evidence="2" type="ORF">AYI68_g3424</name>
</gene>
<reference evidence="2 3" key="1">
    <citation type="journal article" date="2016" name="Mol. Biol. Evol.">
        <title>Genome-Wide Survey of Gut Fungi (Harpellales) Reveals the First Horizontally Transferred Ubiquitin Gene from a Mosquito Host.</title>
        <authorList>
            <person name="Wang Y."/>
            <person name="White M.M."/>
            <person name="Kvist S."/>
            <person name="Moncalvo J.M."/>
        </authorList>
    </citation>
    <scope>NUCLEOTIDE SEQUENCE [LARGE SCALE GENOMIC DNA]</scope>
    <source>
        <strain evidence="2 3">ALG-7-W6</strain>
    </source>
</reference>
<protein>
    <submittedName>
        <fullName evidence="2">Uncharacterized protein</fullName>
    </submittedName>
</protein>
<evidence type="ECO:0000313" key="2">
    <source>
        <dbReference type="EMBL" id="OLY82454.1"/>
    </source>
</evidence>
<keyword evidence="3" id="KW-1185">Reference proteome</keyword>
<feature type="transmembrane region" description="Helical" evidence="1">
    <location>
        <begin position="27"/>
        <end position="46"/>
    </location>
</feature>
<evidence type="ECO:0000256" key="1">
    <source>
        <dbReference type="SAM" id="Phobius"/>
    </source>
</evidence>
<organism evidence="2 3">
    <name type="scientific">Smittium mucronatum</name>
    <dbReference type="NCBI Taxonomy" id="133383"/>
    <lineage>
        <taxon>Eukaryota</taxon>
        <taxon>Fungi</taxon>
        <taxon>Fungi incertae sedis</taxon>
        <taxon>Zoopagomycota</taxon>
        <taxon>Kickxellomycotina</taxon>
        <taxon>Harpellomycetes</taxon>
        <taxon>Harpellales</taxon>
        <taxon>Legeriomycetaceae</taxon>
        <taxon>Smittium</taxon>
    </lineage>
</organism>
<dbReference type="Proteomes" id="UP000187455">
    <property type="component" value="Unassembled WGS sequence"/>
</dbReference>
<sequence>MSEKHTIRFKSSSTSINITIQISLKSLYSTFWFTAAATVWIILSLINTSIVSSKCRLGSCRPTCLVFSCSAVMKLRSPSIEPRTFAASTHASNPSCLDSATSSPPAYSCGSQWLSSRSTTTATALGFNLSKACCVFTSTLDNQHPNPGCEWYHPTTDSPRPVCFNISIIAAWYASSIASTDTPVPLCGIANTSTTLIVYLSTNSPNINPITSIGTPALPKIRFRFQDQKIFNKYYLPGKNYCV</sequence>
<keyword evidence="1" id="KW-0812">Transmembrane</keyword>
<keyword evidence="1" id="KW-0472">Membrane</keyword>
<proteinExistence type="predicted"/>
<dbReference type="EMBL" id="LSSL01001523">
    <property type="protein sequence ID" value="OLY82454.1"/>
    <property type="molecule type" value="Genomic_DNA"/>
</dbReference>
<name>A0A1R0GZX7_9FUNG</name>
<keyword evidence="1" id="KW-1133">Transmembrane helix</keyword>
<evidence type="ECO:0000313" key="3">
    <source>
        <dbReference type="Proteomes" id="UP000187455"/>
    </source>
</evidence>
<comment type="caution">
    <text evidence="2">The sequence shown here is derived from an EMBL/GenBank/DDBJ whole genome shotgun (WGS) entry which is preliminary data.</text>
</comment>
<accession>A0A1R0GZX7</accession>